<evidence type="ECO:0000313" key="3">
    <source>
        <dbReference type="EMBL" id="KAF3887683.1"/>
    </source>
</evidence>
<dbReference type="EMBL" id="JHEG04000001">
    <property type="protein sequence ID" value="KAF3887683.1"/>
    <property type="molecule type" value="Genomic_DNA"/>
</dbReference>
<feature type="chain" id="PRO_5035947904" description="DUF3298 domain-containing protein" evidence="2">
    <location>
        <begin position="23"/>
        <end position="264"/>
    </location>
</feature>
<name>A0A8S9T8D0_9CYAN</name>
<feature type="compositionally biased region" description="Low complexity" evidence="1">
    <location>
        <begin position="31"/>
        <end position="90"/>
    </location>
</feature>
<dbReference type="AlphaFoldDB" id="A0A8S9T8D0"/>
<sequence>MNTLAHLLSLCALSVSALTAMSAVSIAQTAPTPSTETQPTNTNTTPTPNTQTKPTNTNTTPIPSTETQPTNTNTTPTPNTQIKPTNTNTTNAQQICSYNTVEGLLPPPSNQQQNSSLSYLAEQGFVQNAEGAWVCYANDEQKPGRYYTLFKVQQINGALIATSFLDQGTPIQEQGDRTVELFMKLIQNHTKANTQNQQSIQRYLSSFVSLVEQGKVQPSRRGYLFDQPSRGLVLYHPVTGGDLQGTGITININSPQNLVASPAS</sequence>
<evidence type="ECO:0008006" key="5">
    <source>
        <dbReference type="Google" id="ProtNLM"/>
    </source>
</evidence>
<accession>A0A8S9T8D0</accession>
<evidence type="ECO:0000313" key="4">
    <source>
        <dbReference type="Proteomes" id="UP000029738"/>
    </source>
</evidence>
<dbReference type="RefSeq" id="WP_137986136.1">
    <property type="nucleotide sequence ID" value="NZ_JHEG04000001.1"/>
</dbReference>
<keyword evidence="2" id="KW-0732">Signal</keyword>
<dbReference type="OrthoDB" id="513248at2"/>
<protein>
    <recommendedName>
        <fullName evidence="5">DUF3298 domain-containing protein</fullName>
    </recommendedName>
</protein>
<reference evidence="3" key="1">
    <citation type="journal article" date="2015" name="Genome Announc.">
        <title>Draft Genome Sequence of Tolypothrix boutellei Strain VB521301.</title>
        <authorList>
            <person name="Chandrababunaidu M.M."/>
            <person name="Singh D."/>
            <person name="Sen D."/>
            <person name="Bhan S."/>
            <person name="Das S."/>
            <person name="Gupta A."/>
            <person name="Adhikary S.P."/>
            <person name="Tripathy S."/>
        </authorList>
    </citation>
    <scope>NUCLEOTIDE SEQUENCE</scope>
    <source>
        <strain evidence="3">VB521301</strain>
    </source>
</reference>
<organism evidence="3 4">
    <name type="scientific">Tolypothrix bouteillei VB521301</name>
    <dbReference type="NCBI Taxonomy" id="1479485"/>
    <lineage>
        <taxon>Bacteria</taxon>
        <taxon>Bacillati</taxon>
        <taxon>Cyanobacteriota</taxon>
        <taxon>Cyanophyceae</taxon>
        <taxon>Nostocales</taxon>
        <taxon>Tolypothrichaceae</taxon>
        <taxon>Tolypothrix</taxon>
    </lineage>
</organism>
<dbReference type="Proteomes" id="UP000029738">
    <property type="component" value="Unassembled WGS sequence"/>
</dbReference>
<evidence type="ECO:0000256" key="2">
    <source>
        <dbReference type="SAM" id="SignalP"/>
    </source>
</evidence>
<feature type="region of interest" description="Disordered" evidence="1">
    <location>
        <begin position="29"/>
        <end position="90"/>
    </location>
</feature>
<proteinExistence type="predicted"/>
<evidence type="ECO:0000256" key="1">
    <source>
        <dbReference type="SAM" id="MobiDB-lite"/>
    </source>
</evidence>
<reference evidence="3" key="2">
    <citation type="submission" date="2019-11" db="EMBL/GenBank/DDBJ databases">
        <title>Improved Assembly of Tolypothrix boutellei genome.</title>
        <authorList>
            <person name="Sarangi A.N."/>
            <person name="Mukherjee M."/>
            <person name="Ghosh S."/>
            <person name="Singh D."/>
            <person name="Das A."/>
            <person name="Kant S."/>
            <person name="Prusty A."/>
            <person name="Tripathy S."/>
        </authorList>
    </citation>
    <scope>NUCLEOTIDE SEQUENCE</scope>
    <source>
        <strain evidence="3">VB521301</strain>
    </source>
</reference>
<feature type="signal peptide" evidence="2">
    <location>
        <begin position="1"/>
        <end position="22"/>
    </location>
</feature>
<comment type="caution">
    <text evidence="3">The sequence shown here is derived from an EMBL/GenBank/DDBJ whole genome shotgun (WGS) entry which is preliminary data.</text>
</comment>
<gene>
    <name evidence="3" type="ORF">DA73_0400020960</name>
</gene>
<keyword evidence="4" id="KW-1185">Reference proteome</keyword>